<evidence type="ECO:0000256" key="7">
    <source>
        <dbReference type="SAM" id="Phobius"/>
    </source>
</evidence>
<comment type="caution">
    <text evidence="9">The sequence shown here is derived from an EMBL/GenBank/DDBJ whole genome shotgun (WGS) entry which is preliminary data.</text>
</comment>
<evidence type="ECO:0000256" key="2">
    <source>
        <dbReference type="ARBA" id="ARBA00022448"/>
    </source>
</evidence>
<gene>
    <name evidence="9" type="ORF">GCM10010185_57100</name>
</gene>
<dbReference type="GO" id="GO:0005886">
    <property type="term" value="C:plasma membrane"/>
    <property type="evidence" value="ECO:0007669"/>
    <property type="project" value="UniProtKB-SubCell"/>
</dbReference>
<dbReference type="InterPro" id="IPR011701">
    <property type="entry name" value="MFS"/>
</dbReference>
<dbReference type="Proteomes" id="UP000639606">
    <property type="component" value="Unassembled WGS sequence"/>
</dbReference>
<feature type="transmembrane region" description="Helical" evidence="7">
    <location>
        <begin position="249"/>
        <end position="274"/>
    </location>
</feature>
<feature type="transmembrane region" description="Helical" evidence="7">
    <location>
        <begin position="314"/>
        <end position="335"/>
    </location>
</feature>
<feature type="transmembrane region" description="Helical" evidence="7">
    <location>
        <begin position="168"/>
        <end position="188"/>
    </location>
</feature>
<keyword evidence="4 7" id="KW-0812">Transmembrane</keyword>
<feature type="transmembrane region" description="Helical" evidence="7">
    <location>
        <begin position="77"/>
        <end position="94"/>
    </location>
</feature>
<keyword evidence="2" id="KW-0813">Transport</keyword>
<feature type="transmembrane region" description="Helical" evidence="7">
    <location>
        <begin position="42"/>
        <end position="65"/>
    </location>
</feature>
<evidence type="ECO:0000256" key="4">
    <source>
        <dbReference type="ARBA" id="ARBA00022692"/>
    </source>
</evidence>
<dbReference type="InterPro" id="IPR036259">
    <property type="entry name" value="MFS_trans_sf"/>
</dbReference>
<evidence type="ECO:0000313" key="10">
    <source>
        <dbReference type="Proteomes" id="UP000639606"/>
    </source>
</evidence>
<keyword evidence="6 7" id="KW-0472">Membrane</keyword>
<dbReference type="InterPro" id="IPR020846">
    <property type="entry name" value="MFS_dom"/>
</dbReference>
<dbReference type="RefSeq" id="WP_189226419.1">
    <property type="nucleotide sequence ID" value="NZ_BMRG01000016.1"/>
</dbReference>
<feature type="transmembrane region" description="Helical" evidence="7">
    <location>
        <begin position="383"/>
        <end position="402"/>
    </location>
</feature>
<dbReference type="SUPFAM" id="SSF103473">
    <property type="entry name" value="MFS general substrate transporter"/>
    <property type="match status" value="1"/>
</dbReference>
<evidence type="ECO:0000313" key="9">
    <source>
        <dbReference type="EMBL" id="GGP76049.1"/>
    </source>
</evidence>
<dbReference type="AlphaFoldDB" id="A0A918EH24"/>
<feature type="transmembrane region" description="Helical" evidence="7">
    <location>
        <begin position="14"/>
        <end position="36"/>
    </location>
</feature>
<feature type="domain" description="Major facilitator superfamily (MFS) profile" evidence="8">
    <location>
        <begin position="1"/>
        <end position="406"/>
    </location>
</feature>
<dbReference type="Pfam" id="PF07690">
    <property type="entry name" value="MFS_1"/>
    <property type="match status" value="1"/>
</dbReference>
<dbReference type="GO" id="GO:0022857">
    <property type="term" value="F:transmembrane transporter activity"/>
    <property type="evidence" value="ECO:0007669"/>
    <property type="project" value="InterPro"/>
</dbReference>
<keyword evidence="10" id="KW-1185">Reference proteome</keyword>
<dbReference type="PROSITE" id="PS50850">
    <property type="entry name" value="MFS"/>
    <property type="match status" value="1"/>
</dbReference>
<dbReference type="InterPro" id="IPR050171">
    <property type="entry name" value="MFS_Transporters"/>
</dbReference>
<dbReference type="EMBL" id="BMRG01000016">
    <property type="protein sequence ID" value="GGP76049.1"/>
    <property type="molecule type" value="Genomic_DNA"/>
</dbReference>
<dbReference type="PANTHER" id="PTHR23517:SF2">
    <property type="entry name" value="MULTIDRUG RESISTANCE PROTEIN MDTH"/>
    <property type="match status" value="1"/>
</dbReference>
<sequence>MSTRVTRLPFGRRYLAGWALTTAGTGLVFPLTAVYLREQMGLSVFGVSLYFMLFAVAGLVVNPVAGALCDRVGPGRIAVLATACQAVGPFFLVARQPADLNLLAALLSGAGTGIFYAVQTPMLLSVFGADNLGRVLAAKYRVSAGAVGAGSIAGGALASSLGTTGYQLSFAVNGLTYLGYGLVLIGIARARRRDRVGTPGETTGASLAEVVAPFTDRVFLWVLLLQGMLVVFGLGQVESVLPIVLRDSAQLTVSGISVVLAVNSISVIALQGLVVRAVERIGYIPALRAAIICWCASLVLLAGAGVVSAGWARLLLAAGYSLVFAIGQCLIAPSLQPVVVANAPPHRVAVYSSSTSLVYGMGNLAAPALCLPLFTALGFGGYLGLQLAGYVVGGVAIAVIAAGQRRDNRQSETNAAGQRSARGVV</sequence>
<reference evidence="9" key="1">
    <citation type="journal article" date="2014" name="Int. J. Syst. Evol. Microbiol.">
        <title>Complete genome sequence of Corynebacterium casei LMG S-19264T (=DSM 44701T), isolated from a smear-ripened cheese.</title>
        <authorList>
            <consortium name="US DOE Joint Genome Institute (JGI-PGF)"/>
            <person name="Walter F."/>
            <person name="Albersmeier A."/>
            <person name="Kalinowski J."/>
            <person name="Ruckert C."/>
        </authorList>
    </citation>
    <scope>NUCLEOTIDE SEQUENCE</scope>
    <source>
        <strain evidence="9">JCM 3313</strain>
    </source>
</reference>
<evidence type="ECO:0000256" key="6">
    <source>
        <dbReference type="ARBA" id="ARBA00023136"/>
    </source>
</evidence>
<keyword evidence="5 7" id="KW-1133">Transmembrane helix</keyword>
<keyword evidence="3" id="KW-1003">Cell membrane</keyword>
<evidence type="ECO:0000256" key="1">
    <source>
        <dbReference type="ARBA" id="ARBA00004651"/>
    </source>
</evidence>
<comment type="subcellular location">
    <subcellularLocation>
        <location evidence="1">Cell membrane</location>
        <topology evidence="1">Multi-pass membrane protein</topology>
    </subcellularLocation>
</comment>
<accession>A0A918EH24</accession>
<feature type="transmembrane region" description="Helical" evidence="7">
    <location>
        <begin position="100"/>
        <end position="119"/>
    </location>
</feature>
<feature type="transmembrane region" description="Helical" evidence="7">
    <location>
        <begin position="286"/>
        <end position="308"/>
    </location>
</feature>
<evidence type="ECO:0000259" key="8">
    <source>
        <dbReference type="PROSITE" id="PS50850"/>
    </source>
</evidence>
<dbReference type="Gene3D" id="1.20.1250.20">
    <property type="entry name" value="MFS general substrate transporter like domains"/>
    <property type="match status" value="2"/>
</dbReference>
<name>A0A918EH24_9PSEU</name>
<organism evidence="9 10">
    <name type="scientific">Saccharothrix coeruleofusca</name>
    <dbReference type="NCBI Taxonomy" id="33919"/>
    <lineage>
        <taxon>Bacteria</taxon>
        <taxon>Bacillati</taxon>
        <taxon>Actinomycetota</taxon>
        <taxon>Actinomycetes</taxon>
        <taxon>Pseudonocardiales</taxon>
        <taxon>Pseudonocardiaceae</taxon>
        <taxon>Saccharothrix</taxon>
    </lineage>
</organism>
<evidence type="ECO:0000256" key="5">
    <source>
        <dbReference type="ARBA" id="ARBA00022989"/>
    </source>
</evidence>
<protein>
    <recommendedName>
        <fullName evidence="8">Major facilitator superfamily (MFS) profile domain-containing protein</fullName>
    </recommendedName>
</protein>
<feature type="transmembrane region" description="Helical" evidence="7">
    <location>
        <begin position="356"/>
        <end position="377"/>
    </location>
</feature>
<reference evidence="9" key="2">
    <citation type="submission" date="2020-09" db="EMBL/GenBank/DDBJ databases">
        <authorList>
            <person name="Sun Q."/>
            <person name="Ohkuma M."/>
        </authorList>
    </citation>
    <scope>NUCLEOTIDE SEQUENCE</scope>
    <source>
        <strain evidence="9">JCM 3313</strain>
    </source>
</reference>
<dbReference type="PANTHER" id="PTHR23517">
    <property type="entry name" value="RESISTANCE PROTEIN MDTM, PUTATIVE-RELATED-RELATED"/>
    <property type="match status" value="1"/>
</dbReference>
<proteinExistence type="predicted"/>
<evidence type="ECO:0000256" key="3">
    <source>
        <dbReference type="ARBA" id="ARBA00022475"/>
    </source>
</evidence>
<feature type="transmembrane region" description="Helical" evidence="7">
    <location>
        <begin position="218"/>
        <end position="237"/>
    </location>
</feature>